<sequence length="143" mass="16523">MRLIPKTQKTKVENPLEWIPVERIMEIGTTFMMDSLQKSHEIDRLDIRPDKGIIKIVFKYHFTEVQVDGYSGEILSVSQRNSDLIEKIHDGSILDFLLKSDSENSKLVYSTLTSLALIILGISGFYLWYNPKKIKSIKKRGYS</sequence>
<dbReference type="EMBL" id="AMGM01000015">
    <property type="protein sequence ID" value="EKB49987.1"/>
    <property type="molecule type" value="Genomic_DNA"/>
</dbReference>
<keyword evidence="1" id="KW-0812">Transmembrane</keyword>
<gene>
    <name evidence="2" type="ORF">B879_01412</name>
</gene>
<evidence type="ECO:0000313" key="3">
    <source>
        <dbReference type="Proteomes" id="UP000004478"/>
    </source>
</evidence>
<protein>
    <recommendedName>
        <fullName evidence="4">PepSY domain-containing protein</fullName>
    </recommendedName>
</protein>
<comment type="caution">
    <text evidence="2">The sequence shown here is derived from an EMBL/GenBank/DDBJ whole genome shotgun (WGS) entry which is preliminary data.</text>
</comment>
<dbReference type="AlphaFoldDB" id="K1LCP0"/>
<feature type="transmembrane region" description="Helical" evidence="1">
    <location>
        <begin position="107"/>
        <end position="129"/>
    </location>
</feature>
<dbReference type="Proteomes" id="UP000004478">
    <property type="component" value="Unassembled WGS sequence"/>
</dbReference>
<keyword evidence="1" id="KW-1133">Transmembrane helix</keyword>
<proteinExistence type="predicted"/>
<evidence type="ECO:0000313" key="2">
    <source>
        <dbReference type="EMBL" id="EKB49987.1"/>
    </source>
</evidence>
<dbReference type="PATRIC" id="fig|1225176.3.peg.1506"/>
<name>K1LCP0_CECL9</name>
<organism evidence="2 3">
    <name type="scientific">Cecembia lonarensis (strain CCUG 58316 / KCTC 22772 / LW9)</name>
    <dbReference type="NCBI Taxonomy" id="1225176"/>
    <lineage>
        <taxon>Bacteria</taxon>
        <taxon>Pseudomonadati</taxon>
        <taxon>Bacteroidota</taxon>
        <taxon>Cytophagia</taxon>
        <taxon>Cytophagales</taxon>
        <taxon>Cyclobacteriaceae</taxon>
        <taxon>Cecembia</taxon>
    </lineage>
</organism>
<reference evidence="2 3" key="1">
    <citation type="journal article" date="2012" name="J. Bacteriol.">
        <title>Draft Genome Sequence of Cecembia lonarensis Strain LW9T, Isolated from Lonar Lake, a Haloalkaline Lake in India.</title>
        <authorList>
            <person name="Shivaji S."/>
            <person name="Ara S."/>
            <person name="Singh A."/>
            <person name="Pinnaka A.K."/>
        </authorList>
    </citation>
    <scope>NUCLEOTIDE SEQUENCE [LARGE SCALE GENOMIC DNA]</scope>
    <source>
        <strain evidence="2 3">LW9</strain>
    </source>
</reference>
<evidence type="ECO:0000256" key="1">
    <source>
        <dbReference type="SAM" id="Phobius"/>
    </source>
</evidence>
<accession>K1LCP0</accession>
<evidence type="ECO:0008006" key="4">
    <source>
        <dbReference type="Google" id="ProtNLM"/>
    </source>
</evidence>
<keyword evidence="3" id="KW-1185">Reference proteome</keyword>
<keyword evidence="1" id="KW-0472">Membrane</keyword>